<dbReference type="AlphaFoldDB" id="A0A227J1N5"/>
<gene>
    <name evidence="1" type="ORF">CA163_34515</name>
</gene>
<organism evidence="1 2">
    <name type="scientific">Vibrio parahaemolyticus</name>
    <dbReference type="NCBI Taxonomy" id="670"/>
    <lineage>
        <taxon>Bacteria</taxon>
        <taxon>Pseudomonadati</taxon>
        <taxon>Pseudomonadota</taxon>
        <taxon>Gammaproteobacteria</taxon>
        <taxon>Vibrionales</taxon>
        <taxon>Vibrionaceae</taxon>
        <taxon>Vibrio</taxon>
    </lineage>
</organism>
<protein>
    <submittedName>
        <fullName evidence="1">Uncharacterized protein</fullName>
    </submittedName>
</protein>
<proteinExistence type="predicted"/>
<feature type="non-terminal residue" evidence="1">
    <location>
        <position position="90"/>
    </location>
</feature>
<dbReference type="Proteomes" id="UP000214596">
    <property type="component" value="Unassembled WGS sequence"/>
</dbReference>
<dbReference type="EMBL" id="NIXT01004475">
    <property type="protein sequence ID" value="OXE28324.1"/>
    <property type="molecule type" value="Genomic_DNA"/>
</dbReference>
<evidence type="ECO:0000313" key="2">
    <source>
        <dbReference type="Proteomes" id="UP000214596"/>
    </source>
</evidence>
<comment type="caution">
    <text evidence="1">The sequence shown here is derived from an EMBL/GenBank/DDBJ whole genome shotgun (WGS) entry which is preliminary data.</text>
</comment>
<sequence>TLDNAKAELTLTNYSQYHSIALDISESESRDYKALPRTRVTVHVDLAESGVADKYTQLDSEQTVIVSTLSAPQFSNLEESEFGIMGSRSV</sequence>
<accession>A0A227J1N5</accession>
<reference evidence="1 2" key="1">
    <citation type="journal article" date="2017" name="Appl. Environ. Microbiol.">
        <title>Parallel evolution of two clades of a major Atlantic endemic Vibrio parahaemolyticus pathogen lineage by independent acquisition of related pathogenicity islands.</title>
        <authorList>
            <person name="Xu F."/>
            <person name="Gonzalez-Escalona N."/>
            <person name="Drees K.P."/>
            <person name="Sebra R.P."/>
            <person name="Cooper V.S."/>
            <person name="Jones S.H."/>
            <person name="Whistler C.A."/>
        </authorList>
    </citation>
    <scope>NUCLEOTIDE SEQUENCE [LARGE SCALE GENOMIC DNA]</scope>
    <source>
        <strain evidence="1 2">MAVP-3</strain>
    </source>
</reference>
<feature type="non-terminal residue" evidence="1">
    <location>
        <position position="1"/>
    </location>
</feature>
<name>A0A227J1N5_VIBPH</name>
<evidence type="ECO:0000313" key="1">
    <source>
        <dbReference type="EMBL" id="OXE28324.1"/>
    </source>
</evidence>